<reference evidence="9 10" key="1">
    <citation type="journal article" date="2018" name="New Phytol.">
        <title>Phylogenomics of Endogonaceae and evolution of mycorrhizas within Mucoromycota.</title>
        <authorList>
            <person name="Chang Y."/>
            <person name="Desiro A."/>
            <person name="Na H."/>
            <person name="Sandor L."/>
            <person name="Lipzen A."/>
            <person name="Clum A."/>
            <person name="Barry K."/>
            <person name="Grigoriev I.V."/>
            <person name="Martin F.M."/>
            <person name="Stajich J.E."/>
            <person name="Smith M.E."/>
            <person name="Bonito G."/>
            <person name="Spatafora J.W."/>
        </authorList>
    </citation>
    <scope>NUCLEOTIDE SEQUENCE [LARGE SCALE GENOMIC DNA]</scope>
    <source>
        <strain evidence="9 10">GMNB39</strain>
    </source>
</reference>
<feature type="domain" description="Glutamine amidotransferase type-2" evidence="8">
    <location>
        <begin position="286"/>
        <end position="563"/>
    </location>
</feature>
<dbReference type="InterPro" id="IPR029055">
    <property type="entry name" value="Ntn_hydrolases_N"/>
</dbReference>
<dbReference type="Proteomes" id="UP000268093">
    <property type="component" value="Unassembled WGS sequence"/>
</dbReference>
<dbReference type="SUPFAM" id="SSF56235">
    <property type="entry name" value="N-terminal nucleophile aminohydrolases (Ntn hydrolases)"/>
    <property type="match status" value="1"/>
</dbReference>
<evidence type="ECO:0000259" key="8">
    <source>
        <dbReference type="PROSITE" id="PS51278"/>
    </source>
</evidence>
<dbReference type="InterPro" id="IPR000836">
    <property type="entry name" value="PRTase_dom"/>
</dbReference>
<dbReference type="InterPro" id="IPR029057">
    <property type="entry name" value="PRTase-like"/>
</dbReference>
<dbReference type="InterPro" id="IPR017932">
    <property type="entry name" value="GATase_2_dom"/>
</dbReference>
<dbReference type="HAMAP" id="MF_01931">
    <property type="entry name" value="PurF"/>
    <property type="match status" value="1"/>
</dbReference>
<dbReference type="Gene3D" id="3.60.20.10">
    <property type="entry name" value="Glutamine Phosphoribosylpyrophosphate, subunit 1, domain 1"/>
    <property type="match status" value="1"/>
</dbReference>
<keyword evidence="4" id="KW-0328">Glycosyltransferase</keyword>
<dbReference type="Pfam" id="PF13522">
    <property type="entry name" value="GATase_6"/>
    <property type="match status" value="1"/>
</dbReference>
<dbReference type="OrthoDB" id="191723at2759"/>
<organism evidence="9 10">
    <name type="scientific">Jimgerdemannia flammicorona</name>
    <dbReference type="NCBI Taxonomy" id="994334"/>
    <lineage>
        <taxon>Eukaryota</taxon>
        <taxon>Fungi</taxon>
        <taxon>Fungi incertae sedis</taxon>
        <taxon>Mucoromycota</taxon>
        <taxon>Mucoromycotina</taxon>
        <taxon>Endogonomycetes</taxon>
        <taxon>Endogonales</taxon>
        <taxon>Endogonaceae</taxon>
        <taxon>Jimgerdemannia</taxon>
    </lineage>
</organism>
<dbReference type="AlphaFoldDB" id="A0A433DJQ4"/>
<dbReference type="InterPro" id="IPR005854">
    <property type="entry name" value="PurF"/>
</dbReference>
<evidence type="ECO:0000256" key="5">
    <source>
        <dbReference type="ARBA" id="ARBA00022679"/>
    </source>
</evidence>
<sequence>MATYLAFGYLISAVSLYSHVSSPHSAEAKRLPSLISVVGFADNDIKSPPYISQHWILPVKERASADTQSFEMLQNCLETKQKIAIVAFQKNWFGIIACSKETRSLIGLTLRVLPQHAHVKIHLPNESNEQHRKGQLKARVTPKSYTPTFAENYSIGLSNQHALQLQLQKLVKCCRTLPSEEERMNIVIEQLRCTAKIYGYDKLNDAVIGILDMARSIQYSLACIAGAARAGEAGDAIIVEQSLECVGPVPIPAFVLHRKKKKKKWKFSGLVGGLSASFLCGIETMCGIQAILLADSNGMASPELFEGLGLLQHRGQFFRPGVLYKDAAGIVTCGSKGRLYQCKGNGMVRDVFDQKQLTNLIGSLGVGHVRYPTAGSSSMSEAQPFYVNSPYGIAFAHNGNLINAQELKNFLDFEAHRHINTDSDSELLLNIFANNLQKTGKFRINEEDIFKAIKDLYQQCKGGYACVAMIAGFGIIGFRDPHGIRPIGFARRKSDKGYDYMFASESTTKMFDQVLLQLLWDCYHRRRLFSGGCCDSSYGVKCEAVIITRQKVTRRQLVQVQEIAPCMFEYVYFARPDSIIDGVSVYKARLAMGEALAEQVVRKMGNKMDIDVVIPVPDTSRVAALQVSHKLNILYREGFIKNRYVGRTFIMPGQQTRCVGFFLAYHDPVSHTASNGCPLTGNFLSLTRRKNVRRKLNAMALEFHDKNVLIVDDSIVRGTTSKEIIQMARDAGAKKVYFASCAPAIRYPNVYGIDMPSRHELVAYRRTDDQVAEEIGADLVIYEDLQDLVESVRKFNPSLSQFDTSVFDGKYVTGNVSEEYMAHLEAVRNDKAKAKNDDNSEILGLYNSFLK</sequence>
<keyword evidence="10" id="KW-1185">Reference proteome</keyword>
<accession>A0A433DJQ4</accession>
<evidence type="ECO:0000313" key="10">
    <source>
        <dbReference type="Proteomes" id="UP000268093"/>
    </source>
</evidence>
<keyword evidence="7" id="KW-0315">Glutamine amidotransferase</keyword>
<evidence type="ECO:0000256" key="7">
    <source>
        <dbReference type="ARBA" id="ARBA00022962"/>
    </source>
</evidence>
<dbReference type="CDD" id="cd06223">
    <property type="entry name" value="PRTases_typeI"/>
    <property type="match status" value="1"/>
</dbReference>
<comment type="caution">
    <text evidence="9">The sequence shown here is derived from an EMBL/GenBank/DDBJ whole genome shotgun (WGS) entry which is preliminary data.</text>
</comment>
<dbReference type="UniPathway" id="UPA00074">
    <property type="reaction ID" value="UER00124"/>
</dbReference>
<name>A0A433DJQ4_9FUNG</name>
<dbReference type="Gene3D" id="3.40.50.2020">
    <property type="match status" value="1"/>
</dbReference>
<dbReference type="EMBL" id="RBNI01000972">
    <property type="protein sequence ID" value="RUP51069.1"/>
    <property type="molecule type" value="Genomic_DNA"/>
</dbReference>
<dbReference type="GO" id="GO:0009113">
    <property type="term" value="P:purine nucleobase biosynthetic process"/>
    <property type="evidence" value="ECO:0007669"/>
    <property type="project" value="InterPro"/>
</dbReference>
<evidence type="ECO:0000256" key="4">
    <source>
        <dbReference type="ARBA" id="ARBA00022676"/>
    </source>
</evidence>
<gene>
    <name evidence="9" type="ORF">BC936DRAFT_149998</name>
</gene>
<evidence type="ECO:0000256" key="6">
    <source>
        <dbReference type="ARBA" id="ARBA00022755"/>
    </source>
</evidence>
<dbReference type="SUPFAM" id="SSF53271">
    <property type="entry name" value="PRTase-like"/>
    <property type="match status" value="1"/>
</dbReference>
<evidence type="ECO:0000256" key="3">
    <source>
        <dbReference type="ARBA" id="ARBA00011941"/>
    </source>
</evidence>
<dbReference type="PROSITE" id="PS51278">
    <property type="entry name" value="GATASE_TYPE_2"/>
    <property type="match status" value="1"/>
</dbReference>
<evidence type="ECO:0000256" key="2">
    <source>
        <dbReference type="ARBA" id="ARBA00010138"/>
    </source>
</evidence>
<dbReference type="GO" id="GO:0006189">
    <property type="term" value="P:'de novo' IMP biosynthetic process"/>
    <property type="evidence" value="ECO:0007669"/>
    <property type="project" value="UniProtKB-UniPathway"/>
</dbReference>
<keyword evidence="5" id="KW-0808">Transferase</keyword>
<proteinExistence type="inferred from homology"/>
<dbReference type="EC" id="2.4.2.14" evidence="3"/>
<keyword evidence="6" id="KW-0658">Purine biosynthesis</keyword>
<comment type="similarity">
    <text evidence="2">In the C-terminal section; belongs to the purine/pyrimidine phosphoribosyltransferase family.</text>
</comment>
<evidence type="ECO:0000256" key="1">
    <source>
        <dbReference type="ARBA" id="ARBA00005209"/>
    </source>
</evidence>
<evidence type="ECO:0000313" key="9">
    <source>
        <dbReference type="EMBL" id="RUP51069.1"/>
    </source>
</evidence>
<dbReference type="PANTHER" id="PTHR11907">
    <property type="entry name" value="AMIDOPHOSPHORIBOSYLTRANSFERASE"/>
    <property type="match status" value="1"/>
</dbReference>
<dbReference type="GO" id="GO:0004044">
    <property type="term" value="F:amidophosphoribosyltransferase activity"/>
    <property type="evidence" value="ECO:0007669"/>
    <property type="project" value="UniProtKB-EC"/>
</dbReference>
<comment type="pathway">
    <text evidence="1">Purine metabolism; IMP biosynthesis via de novo pathway; N(1)-(5-phospho-D-ribosyl)glycinamide from 5-phospho-alpha-D-ribose 1-diphosphate: step 1/2.</text>
</comment>
<protein>
    <recommendedName>
        <fullName evidence="3">amidophosphoribosyltransferase</fullName>
        <ecNumber evidence="3">2.4.2.14</ecNumber>
    </recommendedName>
</protein>